<dbReference type="SUPFAM" id="SSF160996">
    <property type="entry name" value="HI0933 insert domain-like"/>
    <property type="match status" value="1"/>
</dbReference>
<sequence>MEKKHIYDAIIIGGGASGLLCAITAKKHDRSKKIAIIEKNDRLGKKLMSTGNGRCNLTNHCISPDKYVGSFKKQSEKIFERFSGDEMANIFKDLGLLSFHDNEGRYYPISKHAASVLDVLRLQVETLGIDVFTEQNVNSIKKFSNGFKISSDDSEKKYDFICNKLVIANGSKAAPKLGGNASAIDYLKNFGHKVVSFSPALCPVKVKSDVLKILKGLRVTGKAQLYGEHGRLIKEETGEIQFTENSLSGICVFNLSLFAKPNDKIVLDLLPDYSENELIKIIRQHISLFSDLPCEQLLTGIFQKRIGQAILKISRVDLSKICSKLSKDEVSGICKTIKSMSFTVSGKEDFSHAQCALGGVLGKEIDENTMMSKIVKNLFVCGEAIDICGECGGFNLHFAFAGGIIAGENL</sequence>
<comment type="caution">
    <text evidence="6">The sequence shown here is derived from an EMBL/GenBank/DDBJ whole genome shotgun (WGS) entry which is preliminary data.</text>
</comment>
<evidence type="ECO:0000256" key="3">
    <source>
        <dbReference type="ARBA" id="ARBA00022827"/>
    </source>
</evidence>
<dbReference type="Gene3D" id="3.50.50.60">
    <property type="entry name" value="FAD/NAD(P)-binding domain"/>
    <property type="match status" value="1"/>
</dbReference>
<keyword evidence="3" id="KW-0274">FAD</keyword>
<dbReference type="SUPFAM" id="SSF51905">
    <property type="entry name" value="FAD/NAD(P)-binding domain"/>
    <property type="match status" value="1"/>
</dbReference>
<evidence type="ECO:0000256" key="1">
    <source>
        <dbReference type="ARBA" id="ARBA00001974"/>
    </source>
</evidence>
<dbReference type="PRINTS" id="PR00411">
    <property type="entry name" value="PNDRDTASEI"/>
</dbReference>
<evidence type="ECO:0000313" key="6">
    <source>
        <dbReference type="EMBL" id="PKD32486.1"/>
    </source>
</evidence>
<dbReference type="PANTHER" id="PTHR42887:SF2">
    <property type="entry name" value="OS12G0638800 PROTEIN"/>
    <property type="match status" value="1"/>
</dbReference>
<dbReference type="Pfam" id="PF03486">
    <property type="entry name" value="HI0933_like"/>
    <property type="match status" value="1"/>
</dbReference>
<dbReference type="Gene3D" id="2.40.30.10">
    <property type="entry name" value="Translation factors"/>
    <property type="match status" value="1"/>
</dbReference>
<dbReference type="PANTHER" id="PTHR42887">
    <property type="entry name" value="OS12G0638800 PROTEIN"/>
    <property type="match status" value="1"/>
</dbReference>
<comment type="cofactor">
    <cofactor evidence="1">
        <name>FAD</name>
        <dbReference type="ChEBI" id="CHEBI:57692"/>
    </cofactor>
</comment>
<dbReference type="InterPro" id="IPR057661">
    <property type="entry name" value="RsdA/BaiN/AoA(So)_Rossmann"/>
</dbReference>
<protein>
    <submittedName>
        <fullName evidence="6">Mercuric reductase</fullName>
    </submittedName>
</protein>
<dbReference type="Proteomes" id="UP000233425">
    <property type="component" value="Unassembled WGS sequence"/>
</dbReference>
<dbReference type="Gene3D" id="1.10.8.260">
    <property type="entry name" value="HI0933 insert domain-like"/>
    <property type="match status" value="1"/>
</dbReference>
<dbReference type="EMBL" id="NNSR01000026">
    <property type="protein sequence ID" value="PKD32486.1"/>
    <property type="molecule type" value="Genomic_DNA"/>
</dbReference>
<organism evidence="6 7">
    <name type="scientific">Ruminococcus bromii</name>
    <dbReference type="NCBI Taxonomy" id="40518"/>
    <lineage>
        <taxon>Bacteria</taxon>
        <taxon>Bacillati</taxon>
        <taxon>Bacillota</taxon>
        <taxon>Clostridia</taxon>
        <taxon>Eubacteriales</taxon>
        <taxon>Oscillospiraceae</taxon>
        <taxon>Ruminococcus</taxon>
    </lineage>
</organism>
<evidence type="ECO:0000259" key="4">
    <source>
        <dbReference type="Pfam" id="PF03486"/>
    </source>
</evidence>
<dbReference type="RefSeq" id="WP_101028542.1">
    <property type="nucleotide sequence ID" value="NZ_CABMMZ010000026.1"/>
</dbReference>
<feature type="domain" description="RsdA/BaiN/AoA(So)-like Rossmann fold-like" evidence="4">
    <location>
        <begin position="8"/>
        <end position="408"/>
    </location>
</feature>
<dbReference type="InterPro" id="IPR023166">
    <property type="entry name" value="BaiN-like_dom_sf"/>
</dbReference>
<evidence type="ECO:0000313" key="7">
    <source>
        <dbReference type="Proteomes" id="UP000233425"/>
    </source>
</evidence>
<evidence type="ECO:0000256" key="2">
    <source>
        <dbReference type="ARBA" id="ARBA00022630"/>
    </source>
</evidence>
<dbReference type="InterPro" id="IPR036188">
    <property type="entry name" value="FAD/NAD-bd_sf"/>
</dbReference>
<reference evidence="6" key="1">
    <citation type="journal article" date="2018" name="Environ. Microbiol.">
        <title>Sporulation capability and amylosome conservation among diverse human colonic and rumen isolates of the keystone starch-degrader Ruminococcus bromii.</title>
        <authorList>
            <person name="Mukhopadhya I."/>
            <person name="Morais S."/>
            <person name="Laverde-Gomez J."/>
            <person name="Sheridan P.O."/>
            <person name="Walker A.W."/>
            <person name="Kelly W."/>
            <person name="Klieve A.V."/>
            <person name="Ouwerkerk D."/>
            <person name="Duncan S.H."/>
            <person name="Louis P."/>
            <person name="Koropatkin N."/>
            <person name="Cockburn D."/>
            <person name="Kibler R."/>
            <person name="Cooper P.J."/>
            <person name="Sandoval C."/>
            <person name="Crost E."/>
            <person name="Juge N."/>
            <person name="Bayer E.A."/>
            <person name="Flint H.J."/>
        </authorList>
    </citation>
    <scope>NUCLEOTIDE SEQUENCE [LARGE SCALE GENOMIC DNA]</scope>
    <source>
        <strain evidence="6">ATCC 27255</strain>
    </source>
</reference>
<dbReference type="NCBIfam" id="TIGR00275">
    <property type="entry name" value="aminoacetone oxidase family FAD-binding enzyme"/>
    <property type="match status" value="1"/>
</dbReference>
<name>A0A2N0UZR4_9FIRM</name>
<keyword evidence="2" id="KW-0285">Flavoprotein</keyword>
<accession>A0A2N0UZR4</accession>
<dbReference type="Pfam" id="PF22780">
    <property type="entry name" value="HI0933_like_1st"/>
    <property type="match status" value="1"/>
</dbReference>
<evidence type="ECO:0000259" key="5">
    <source>
        <dbReference type="Pfam" id="PF22780"/>
    </source>
</evidence>
<dbReference type="InterPro" id="IPR004792">
    <property type="entry name" value="BaiN-like"/>
</dbReference>
<keyword evidence="7" id="KW-1185">Reference proteome</keyword>
<dbReference type="AlphaFoldDB" id="A0A2N0UZR4"/>
<proteinExistence type="predicted"/>
<gene>
    <name evidence="6" type="ORF">RBATCC27255_00436</name>
</gene>
<feature type="domain" description="RsdA/BaiN/AoA(So)-like insert" evidence="5">
    <location>
        <begin position="199"/>
        <end position="354"/>
    </location>
</feature>
<dbReference type="InterPro" id="IPR055178">
    <property type="entry name" value="RsdA/BaiN/AoA(So)-like_dom"/>
</dbReference>